<dbReference type="NCBIfam" id="NF040656">
    <property type="entry name" value="GHMP_GYDIA"/>
    <property type="match status" value="1"/>
</dbReference>
<proteinExistence type="predicted"/>
<name>A0A9X4RXE9_9FLAO</name>
<accession>A0A9X4RXE9</accession>
<evidence type="ECO:0000313" key="2">
    <source>
        <dbReference type="Proteomes" id="UP001152599"/>
    </source>
</evidence>
<protein>
    <submittedName>
        <fullName evidence="1">GYDIA family GHMP kinase</fullName>
    </submittedName>
</protein>
<dbReference type="EMBL" id="JANCMU010000006">
    <property type="protein sequence ID" value="MDG4946782.1"/>
    <property type="molecule type" value="Genomic_DNA"/>
</dbReference>
<gene>
    <name evidence="1" type="ORF">NMK71_10160</name>
</gene>
<organism evidence="1 2">
    <name type="scientific">Profundicola chukchiensis</name>
    <dbReference type="NCBI Taxonomy" id="2961959"/>
    <lineage>
        <taxon>Bacteria</taxon>
        <taxon>Pseudomonadati</taxon>
        <taxon>Bacteroidota</taxon>
        <taxon>Flavobacteriia</taxon>
        <taxon>Flavobacteriales</taxon>
        <taxon>Weeksellaceae</taxon>
        <taxon>Profundicola</taxon>
    </lineage>
</organism>
<dbReference type="InterPro" id="IPR014721">
    <property type="entry name" value="Ribsml_uS5_D2-typ_fold_subgr"/>
</dbReference>
<reference evidence="1" key="1">
    <citation type="submission" date="2022-07" db="EMBL/GenBank/DDBJ databases">
        <title>Description and genome-wide analysis of Profundicola chukchiensis gen. nov., sp. nov., marine bacteria isolated from bottom sediments of the Chukchi Sea.</title>
        <authorList>
            <person name="Romanenko L."/>
            <person name="Otstavnykh N."/>
            <person name="Kurilenko V."/>
            <person name="Eremeev V."/>
            <person name="Velansky P."/>
            <person name="Mikhailov V."/>
            <person name="Isaeva M."/>
        </authorList>
    </citation>
    <scope>NUCLEOTIDE SEQUENCE</scope>
    <source>
        <strain evidence="1">KMM 9713</strain>
    </source>
</reference>
<keyword evidence="1" id="KW-0418">Kinase</keyword>
<dbReference type="Proteomes" id="UP001152599">
    <property type="component" value="Unassembled WGS sequence"/>
</dbReference>
<dbReference type="GO" id="GO:0016301">
    <property type="term" value="F:kinase activity"/>
    <property type="evidence" value="ECO:0007669"/>
    <property type="project" value="UniProtKB-KW"/>
</dbReference>
<dbReference type="RefSeq" id="WP_304421105.1">
    <property type="nucleotide sequence ID" value="NZ_JANCMU010000006.1"/>
</dbReference>
<keyword evidence="2" id="KW-1185">Reference proteome</keyword>
<dbReference type="AlphaFoldDB" id="A0A9X4RXE9"/>
<comment type="caution">
    <text evidence="1">The sequence shown here is derived from an EMBL/GenBank/DDBJ whole genome shotgun (WGS) entry which is preliminary data.</text>
</comment>
<evidence type="ECO:0000313" key="1">
    <source>
        <dbReference type="EMBL" id="MDG4946782.1"/>
    </source>
</evidence>
<dbReference type="InterPro" id="IPR020568">
    <property type="entry name" value="Ribosomal_Su5_D2-typ_SF"/>
</dbReference>
<sequence length="302" mass="34396">MQEYFANGKLLLSGEYVVLDGALAIGLPTKLGQKMKVEESGQDKTHILWKAYLNDDSLWFEAELNDELDVISSSDSILGNNISNILKAVESLKPEVFKNKRIEFTTQLEFPKDWGLGSSSTLVSLLSKYADIDAFKLLEKTFGGSGYDISCAMFPKPQSYQLTKKDRKVGLIQLDESITQHIYFVYLNEKQNSREGIERYREFGKDKDLIKAITDLSLQIKSCKSLEEFEDILYVHEYMISGHLEMDTVKESLFPDYKNGMIKSLGAWGGDFVLVTSHNHDMSYFERKGYTTMLSYAELIVD</sequence>
<dbReference type="Gene3D" id="3.30.230.10">
    <property type="match status" value="1"/>
</dbReference>
<keyword evidence="1" id="KW-0808">Transferase</keyword>
<dbReference type="SUPFAM" id="SSF54211">
    <property type="entry name" value="Ribosomal protein S5 domain 2-like"/>
    <property type="match status" value="1"/>
</dbReference>
<dbReference type="InterPro" id="IPR047765">
    <property type="entry name" value="GHMP_GYDIA-like"/>
</dbReference>